<feature type="transmembrane region" description="Helical" evidence="3">
    <location>
        <begin position="50"/>
        <end position="74"/>
    </location>
</feature>
<evidence type="ECO:0000313" key="5">
    <source>
        <dbReference type="EMBL" id="MBB5723647.1"/>
    </source>
</evidence>
<dbReference type="AlphaFoldDB" id="A0A7W9BNK4"/>
<comment type="similarity">
    <text evidence="1">Belongs to the bacterial sugar transferase family.</text>
</comment>
<keyword evidence="3" id="KW-1133">Transmembrane helix</keyword>
<dbReference type="GO" id="GO:0000271">
    <property type="term" value="P:polysaccharide biosynthetic process"/>
    <property type="evidence" value="ECO:0007669"/>
    <property type="project" value="UniProtKB-KW"/>
</dbReference>
<dbReference type="InterPro" id="IPR003362">
    <property type="entry name" value="Bact_transf"/>
</dbReference>
<keyword evidence="3" id="KW-0472">Membrane</keyword>
<dbReference type="Proteomes" id="UP000535415">
    <property type="component" value="Unassembled WGS sequence"/>
</dbReference>
<organism evidence="5 6">
    <name type="scientific">Yoonia ponticola</name>
    <dbReference type="NCBI Taxonomy" id="1524255"/>
    <lineage>
        <taxon>Bacteria</taxon>
        <taxon>Pseudomonadati</taxon>
        <taxon>Pseudomonadota</taxon>
        <taxon>Alphaproteobacteria</taxon>
        <taxon>Rhodobacterales</taxon>
        <taxon>Paracoccaceae</taxon>
        <taxon>Yoonia</taxon>
    </lineage>
</organism>
<keyword evidence="5" id="KW-0808">Transferase</keyword>
<protein>
    <submittedName>
        <fullName evidence="5">Lipopolysaccharide/colanic/teichoic acid biosynthesis glycosyltransferase</fullName>
    </submittedName>
</protein>
<dbReference type="RefSeq" id="WP_246414824.1">
    <property type="nucleotide sequence ID" value="NZ_JACIJM010000012.1"/>
</dbReference>
<name>A0A7W9BNK4_9RHOB</name>
<accession>A0A7W9BNK4</accession>
<sequence>MMHFTKDMHRNAVPLALPAAFAGMDLGFAALATPQPISAYRAGLKRVFDVCAILVAAPIVIPALALLTLIVALSGGRPFYKQQRIGLHGRVYTMWKFRSMVANADSALARHLQSNPAARAEWDRTQKLKNDPRITRVGRIMRKTSLDELPQLLNVLRGEMSLVGPRPMLPEQQIMYPGTAYYKMLPGITGPWQISARNETAFADRAAYDTGYHKNCSFLVDLKTLLATITVITRATGH</sequence>
<dbReference type="PANTHER" id="PTHR30576:SF0">
    <property type="entry name" value="UNDECAPRENYL-PHOSPHATE N-ACETYLGALACTOSAMINYL 1-PHOSPHATE TRANSFERASE-RELATED"/>
    <property type="match status" value="1"/>
</dbReference>
<feature type="domain" description="Bacterial sugar transferase" evidence="4">
    <location>
        <begin position="45"/>
        <end position="232"/>
    </location>
</feature>
<evidence type="ECO:0000256" key="3">
    <source>
        <dbReference type="SAM" id="Phobius"/>
    </source>
</evidence>
<evidence type="ECO:0000256" key="1">
    <source>
        <dbReference type="ARBA" id="ARBA00006464"/>
    </source>
</evidence>
<comment type="caution">
    <text evidence="5">The sequence shown here is derived from an EMBL/GenBank/DDBJ whole genome shotgun (WGS) entry which is preliminary data.</text>
</comment>
<evidence type="ECO:0000259" key="4">
    <source>
        <dbReference type="Pfam" id="PF02397"/>
    </source>
</evidence>
<dbReference type="GO" id="GO:0016780">
    <property type="term" value="F:phosphotransferase activity, for other substituted phosphate groups"/>
    <property type="evidence" value="ECO:0007669"/>
    <property type="project" value="TreeGrafter"/>
</dbReference>
<gene>
    <name evidence="5" type="ORF">FHS72_003292</name>
</gene>
<proteinExistence type="inferred from homology"/>
<evidence type="ECO:0000256" key="2">
    <source>
        <dbReference type="ARBA" id="ARBA00023169"/>
    </source>
</evidence>
<dbReference type="Pfam" id="PF02397">
    <property type="entry name" value="Bac_transf"/>
    <property type="match status" value="1"/>
</dbReference>
<dbReference type="PANTHER" id="PTHR30576">
    <property type="entry name" value="COLANIC BIOSYNTHESIS UDP-GLUCOSE LIPID CARRIER TRANSFERASE"/>
    <property type="match status" value="1"/>
</dbReference>
<reference evidence="5 6" key="1">
    <citation type="submission" date="2020-08" db="EMBL/GenBank/DDBJ databases">
        <title>Genomic Encyclopedia of Type Strains, Phase IV (KMG-IV): sequencing the most valuable type-strain genomes for metagenomic binning, comparative biology and taxonomic classification.</title>
        <authorList>
            <person name="Goeker M."/>
        </authorList>
    </citation>
    <scope>NUCLEOTIDE SEQUENCE [LARGE SCALE GENOMIC DNA]</scope>
    <source>
        <strain evidence="5 6">DSM 101064</strain>
    </source>
</reference>
<keyword evidence="6" id="KW-1185">Reference proteome</keyword>
<keyword evidence="3" id="KW-0812">Transmembrane</keyword>
<dbReference type="EMBL" id="JACIJM010000012">
    <property type="protein sequence ID" value="MBB5723647.1"/>
    <property type="molecule type" value="Genomic_DNA"/>
</dbReference>
<evidence type="ECO:0000313" key="6">
    <source>
        <dbReference type="Proteomes" id="UP000535415"/>
    </source>
</evidence>
<keyword evidence="2" id="KW-0270">Exopolysaccharide synthesis</keyword>